<dbReference type="GO" id="GO:0005737">
    <property type="term" value="C:cytoplasm"/>
    <property type="evidence" value="ECO:0007669"/>
    <property type="project" value="UniProtKB-SubCell"/>
</dbReference>
<dbReference type="Gene3D" id="1.25.40.410">
    <property type="match status" value="1"/>
</dbReference>
<dbReference type="InterPro" id="IPR046773">
    <property type="entry name" value="DOCKER_Lobe_C"/>
</dbReference>
<dbReference type="InterPro" id="IPR043162">
    <property type="entry name" value="DOCK_C_lobe_C"/>
</dbReference>
<dbReference type="PANTHER" id="PTHR45653:SF10">
    <property type="entry name" value="MYOBLAST CITY, ISOFORM B"/>
    <property type="match status" value="1"/>
</dbReference>
<dbReference type="OrthoDB" id="6500882at2759"/>
<dbReference type="InterPro" id="IPR046769">
    <property type="entry name" value="DOCKER_Lobe_A"/>
</dbReference>
<feature type="compositionally biased region" description="Low complexity" evidence="5">
    <location>
        <begin position="1552"/>
        <end position="1564"/>
    </location>
</feature>
<feature type="compositionally biased region" description="Low complexity" evidence="5">
    <location>
        <begin position="447"/>
        <end position="456"/>
    </location>
</feature>
<dbReference type="GO" id="GO:0016477">
    <property type="term" value="P:cell migration"/>
    <property type="evidence" value="ECO:0007669"/>
    <property type="project" value="TreeGrafter"/>
</dbReference>
<dbReference type="Pfam" id="PF06920">
    <property type="entry name" value="DHR-2_Lobe_A"/>
    <property type="match status" value="1"/>
</dbReference>
<dbReference type="InterPro" id="IPR035892">
    <property type="entry name" value="C2_domain_sf"/>
</dbReference>
<dbReference type="Gene3D" id="2.60.40.150">
    <property type="entry name" value="C2 domain"/>
    <property type="match status" value="1"/>
</dbReference>
<evidence type="ECO:0000256" key="3">
    <source>
        <dbReference type="ARBA" id="ARBA00022658"/>
    </source>
</evidence>
<feature type="compositionally biased region" description="Low complexity" evidence="5">
    <location>
        <begin position="1364"/>
        <end position="1377"/>
    </location>
</feature>
<evidence type="ECO:0000256" key="4">
    <source>
        <dbReference type="PROSITE-ProRule" id="PRU00984"/>
    </source>
</evidence>
<dbReference type="Pfam" id="PF16172">
    <property type="entry name" value="DOCK_N"/>
    <property type="match status" value="1"/>
</dbReference>
<feature type="region of interest" description="Disordered" evidence="5">
    <location>
        <begin position="435"/>
        <end position="462"/>
    </location>
</feature>
<dbReference type="PROSITE" id="PS51651">
    <property type="entry name" value="DOCKER"/>
    <property type="match status" value="1"/>
</dbReference>
<dbReference type="Gene3D" id="1.20.58.740">
    <property type="match status" value="1"/>
</dbReference>
<dbReference type="GO" id="GO:0007520">
    <property type="term" value="P:myoblast fusion"/>
    <property type="evidence" value="ECO:0007669"/>
    <property type="project" value="TreeGrafter"/>
</dbReference>
<protein>
    <submittedName>
        <fullName evidence="6">Dedicator of cytokinesis protein 1-like protein</fullName>
    </submittedName>
</protein>
<dbReference type="GO" id="GO:0005085">
    <property type="term" value="F:guanyl-nucleotide exchange factor activity"/>
    <property type="evidence" value="ECO:0007669"/>
    <property type="project" value="UniProtKB-KW"/>
</dbReference>
<name>A0A132A172_SARSC</name>
<dbReference type="PANTHER" id="PTHR45653">
    <property type="entry name" value="DEDICATOR OF CYTOKINESIS"/>
    <property type="match status" value="1"/>
</dbReference>
<dbReference type="InterPro" id="IPR026791">
    <property type="entry name" value="DOCK"/>
</dbReference>
<evidence type="ECO:0000256" key="5">
    <source>
        <dbReference type="SAM" id="MobiDB-lite"/>
    </source>
</evidence>
<feature type="region of interest" description="Disordered" evidence="5">
    <location>
        <begin position="1364"/>
        <end position="1384"/>
    </location>
</feature>
<keyword evidence="2" id="KW-0963">Cytoplasm</keyword>
<evidence type="ECO:0000256" key="1">
    <source>
        <dbReference type="ARBA" id="ARBA00004496"/>
    </source>
</evidence>
<dbReference type="InterPro" id="IPR032376">
    <property type="entry name" value="DOCK_N"/>
</dbReference>
<dbReference type="GO" id="GO:0007264">
    <property type="term" value="P:small GTPase-mediated signal transduction"/>
    <property type="evidence" value="ECO:0007669"/>
    <property type="project" value="InterPro"/>
</dbReference>
<evidence type="ECO:0000313" key="6">
    <source>
        <dbReference type="EMBL" id="KPM04549.1"/>
    </source>
</evidence>
<comment type="caution">
    <text evidence="6">The sequence shown here is derived from an EMBL/GenBank/DDBJ whole genome shotgun (WGS) entry which is preliminary data.</text>
</comment>
<evidence type="ECO:0000256" key="2">
    <source>
        <dbReference type="ARBA" id="ARBA00022490"/>
    </source>
</evidence>
<gene>
    <name evidence="6" type="ORF">QR98_0029990</name>
</gene>
<dbReference type="Pfam" id="PF14429">
    <property type="entry name" value="DOCK-C2"/>
    <property type="match status" value="1"/>
</dbReference>
<feature type="region of interest" description="Disordered" evidence="5">
    <location>
        <begin position="1532"/>
        <end position="1564"/>
    </location>
</feature>
<evidence type="ECO:0000313" key="7">
    <source>
        <dbReference type="Proteomes" id="UP000616769"/>
    </source>
</evidence>
<proteinExistence type="inferred from homology"/>
<dbReference type="InterPro" id="IPR056372">
    <property type="entry name" value="TPR_DOCK"/>
</dbReference>
<comment type="similarity">
    <text evidence="4">Belongs to the DOCK family.</text>
</comment>
<dbReference type="Proteomes" id="UP000616769">
    <property type="component" value="Unassembled WGS sequence"/>
</dbReference>
<organism evidence="6 7">
    <name type="scientific">Sarcoptes scabiei</name>
    <name type="common">Itch mite</name>
    <name type="synonym">Acarus scabiei</name>
    <dbReference type="NCBI Taxonomy" id="52283"/>
    <lineage>
        <taxon>Eukaryota</taxon>
        <taxon>Metazoa</taxon>
        <taxon>Ecdysozoa</taxon>
        <taxon>Arthropoda</taxon>
        <taxon>Chelicerata</taxon>
        <taxon>Arachnida</taxon>
        <taxon>Acari</taxon>
        <taxon>Acariformes</taxon>
        <taxon>Sarcoptiformes</taxon>
        <taxon>Astigmata</taxon>
        <taxon>Psoroptidia</taxon>
        <taxon>Sarcoptoidea</taxon>
        <taxon>Sarcoptidae</taxon>
        <taxon>Sarcoptinae</taxon>
        <taxon>Sarcoptes</taxon>
    </lineage>
</organism>
<dbReference type="InterPro" id="IPR027007">
    <property type="entry name" value="C2_DOCK-type_domain"/>
</dbReference>
<dbReference type="VEuPathDB" id="VectorBase:SSCA006455"/>
<sequence>MNNIRAVFTDFSGPDLFQSNRRLFLVCQVSRTGSMHIDTDKSGRKNDYSFTKINSDELKRPCGIAVYDLIELINDFGSFQEKREIYLPLIQMTEKDCFESLIRKTIKDYNSSKDFARIQGFILSIRLIDSYKMKLLERYRQFYPKNPSYIARKIGFRDIILPEDVRNDFYLTIVSGEFHSKGNKKSERNIEVTVKIFNENGQILNNCFNVDSLSSMSSIYRSTIDSLDYRQQILKRQKSTSIFSLNLKDGFIIKTVICSTKLAQNIKILSLLKWKEKTDSLNEILENMNKLDGEEIMKFLHDVLDALFEIWMDPTISINFDRKIFDVLVHIIKHLLQEKYIHFQEILDDYIEKHFSATLIYPKLIECFKYYVENPECQTSYQTIVCMEFIFKLIIKSRDLYSLLNNGKNRIEFESDLDDLFEQFIKLMDMNENYPIDRDQQEPQPQPQQQRQRSSSTISAAPITPTTSNLIKVKLGVMKYFPKIIPIVLRLFDERSLTLRVIQLLSSNTEKEMRTSSNSVQTLACIHEIVESDLYRSYPECRRKLLPIINIHLHNVLTRMMIDEILVQSEKLDKCLSIITDSLEILIQKDSRAIKYDIYDFVQFLLQTMIEFFHFLREKNYNDFNLIRLWSLILTILYQMTDYHCLEFFNRLKNNDELRPFLMDLLKTFDSCTERSLFPRDWYDMNLTQNIVILKSMSKIICYTKEKILFKEYSQSLWNQLFRSAIKFILQESLSLESFSLQKRRRLESINSKRDLRLEMTSLVRSLWYNLSTNKSKFIPFLIGPLLEISLLPVASIRKDTIVIFFDMFYSCLEKSKTFRDEMITQLDLLITSDRGDREFSVMLATIFLESSENHSEEIKEIFKTFIDEICEQIDKLLVYREIVNNLDHYEMLMGCLIELLEFYDRIDRKELYIRYLYKLFDLHLQNGNYCEAAYTLTKHSCLLEWSDKKLDNLLKYDLDHLNQNENLQSLSFQSTFDSHRELKERLYLEIIENFHKGQLWEAGLFYCKELIQQYENEIFDYNKLAQLLQKMSSFYKLIITSIRIEPEYFHVSYLGQGFPKFLSNKSFIYRGKSYERLFEFTKRLLKQFPCAKQLERLDFDPKEFEQSSKQFLSIYKVDPNLRDSVRDKFANSLVDERIIKYYQFNEIDEFEFSRKLKRANNDSDRPNSNEFATMWIERSYYRTQQSLPGILCRSEIKSTNSFELNPLQNAIDTMRRMNEKTKMLIYRYLLDDEGLHPVHALLMHIKGIVSSDVQGGVSKYEEAFFDETMITRNEYDPNDIHSLKQLIANQIPLVALALKIVDQKQKQITNNQTMDGLYQYIFEEFEKMHDDVAMKYGKSDLPNEMKRLIENHHKMQKLASAMMSNSNANSSDSARNSLEHRGSIDGTMTLKRSLFSRSNNNGSNTLRFRRKDSRKSNYDMIVSKSPLIEQSSKQSPFHYASTINISSQTQWYTDHKKSFGNLSMISDSAIESNSFNEEGIIVKNDKMILNNSSNELKPNTTIIKQSSRPNSGQYSNRASIQSQLSLYYPPSASSISLDDENDQIPPPLPGKKLSISSESKIKH</sequence>
<dbReference type="Pfam" id="PF20421">
    <property type="entry name" value="DHR-2_Lobe_C"/>
    <property type="match status" value="1"/>
</dbReference>
<accession>A0A132A172</accession>
<dbReference type="InterPro" id="IPR027357">
    <property type="entry name" value="DOCKER_dom"/>
</dbReference>
<dbReference type="GO" id="GO:0005886">
    <property type="term" value="C:plasma membrane"/>
    <property type="evidence" value="ECO:0007669"/>
    <property type="project" value="TreeGrafter"/>
</dbReference>
<dbReference type="InterPro" id="IPR043161">
    <property type="entry name" value="DOCK_C_lobe_A"/>
</dbReference>
<dbReference type="Pfam" id="PF23554">
    <property type="entry name" value="TPR_DOCK"/>
    <property type="match status" value="2"/>
</dbReference>
<comment type="subcellular location">
    <subcellularLocation>
        <location evidence="1">Cytoplasm</location>
    </subcellularLocation>
</comment>
<dbReference type="EMBL" id="JXLN01009326">
    <property type="protein sequence ID" value="KPM04549.1"/>
    <property type="molecule type" value="Genomic_DNA"/>
</dbReference>
<dbReference type="GO" id="GO:0031267">
    <property type="term" value="F:small GTPase binding"/>
    <property type="evidence" value="ECO:0007669"/>
    <property type="project" value="TreeGrafter"/>
</dbReference>
<reference evidence="6 7" key="1">
    <citation type="journal article" date="2015" name="Parasit. Vectors">
        <title>Draft genome of the scabies mite.</title>
        <authorList>
            <person name="Rider S.D.Jr."/>
            <person name="Morgan M.S."/>
            <person name="Arlian L.G."/>
        </authorList>
    </citation>
    <scope>NUCLEOTIDE SEQUENCE [LARGE SCALE GENOMIC DNA]</scope>
    <source>
        <strain evidence="6">Arlian Lab</strain>
    </source>
</reference>
<keyword evidence="3" id="KW-0344">Guanine-nucleotide releasing factor</keyword>